<evidence type="ECO:0000256" key="9">
    <source>
        <dbReference type="ARBA" id="ARBA00023136"/>
    </source>
</evidence>
<keyword evidence="5 11" id="KW-0812">Transmembrane</keyword>
<evidence type="ECO:0000256" key="7">
    <source>
        <dbReference type="ARBA" id="ARBA00023065"/>
    </source>
</evidence>
<dbReference type="InterPro" id="IPR012910">
    <property type="entry name" value="Plug_dom"/>
</dbReference>
<dbReference type="Pfam" id="PF00593">
    <property type="entry name" value="TonB_dep_Rec_b-barrel"/>
    <property type="match status" value="1"/>
</dbReference>
<evidence type="ECO:0000256" key="10">
    <source>
        <dbReference type="ARBA" id="ARBA00023237"/>
    </source>
</evidence>
<reference evidence="16 17" key="1">
    <citation type="submission" date="2020-04" db="EMBL/GenBank/DDBJ databases">
        <title>Novosphingobium sp. TW-4 isolated from soil.</title>
        <authorList>
            <person name="Dahal R.H."/>
            <person name="Chaudhary D.K."/>
        </authorList>
    </citation>
    <scope>NUCLEOTIDE SEQUENCE [LARGE SCALE GENOMIC DNA]</scope>
    <source>
        <strain evidence="16 17">TW-4</strain>
    </source>
</reference>
<dbReference type="AlphaFoldDB" id="A0A7Y0BQ77"/>
<keyword evidence="4" id="KW-0410">Iron transport</keyword>
<keyword evidence="2 11" id="KW-0813">Transport</keyword>
<dbReference type="PROSITE" id="PS52016">
    <property type="entry name" value="TONB_DEPENDENT_REC_3"/>
    <property type="match status" value="1"/>
</dbReference>
<keyword evidence="7" id="KW-0406">Ion transport</keyword>
<evidence type="ECO:0000256" key="5">
    <source>
        <dbReference type="ARBA" id="ARBA00022692"/>
    </source>
</evidence>
<dbReference type="RefSeq" id="WP_169493188.1">
    <property type="nucleotide sequence ID" value="NZ_JABBGM010000003.1"/>
</dbReference>
<evidence type="ECO:0000256" key="2">
    <source>
        <dbReference type="ARBA" id="ARBA00022448"/>
    </source>
</evidence>
<dbReference type="InterPro" id="IPR036942">
    <property type="entry name" value="Beta-barrel_TonB_sf"/>
</dbReference>
<protein>
    <submittedName>
        <fullName evidence="16">TonB-dependent receptor</fullName>
    </submittedName>
</protein>
<comment type="caution">
    <text evidence="16">The sequence shown here is derived from an EMBL/GenBank/DDBJ whole genome shotgun (WGS) entry which is preliminary data.</text>
</comment>
<keyword evidence="3 11" id="KW-1134">Transmembrane beta strand</keyword>
<comment type="subcellular location">
    <subcellularLocation>
        <location evidence="1 11">Cell outer membrane</location>
        <topology evidence="1 11">Multi-pass membrane protein</topology>
    </subcellularLocation>
</comment>
<gene>
    <name evidence="16" type="ORF">HHL27_09645</name>
</gene>
<keyword evidence="13" id="KW-0732">Signal</keyword>
<dbReference type="Proteomes" id="UP000583556">
    <property type="component" value="Unassembled WGS sequence"/>
</dbReference>
<dbReference type="InterPro" id="IPR000531">
    <property type="entry name" value="Beta-barrel_TonB"/>
</dbReference>
<keyword evidence="17" id="KW-1185">Reference proteome</keyword>
<evidence type="ECO:0000256" key="12">
    <source>
        <dbReference type="RuleBase" id="RU003357"/>
    </source>
</evidence>
<dbReference type="PANTHER" id="PTHR32552:SF81">
    <property type="entry name" value="TONB-DEPENDENT OUTER MEMBRANE RECEPTOR"/>
    <property type="match status" value="1"/>
</dbReference>
<keyword evidence="10 11" id="KW-0998">Cell outer membrane</keyword>
<evidence type="ECO:0000256" key="4">
    <source>
        <dbReference type="ARBA" id="ARBA00022496"/>
    </source>
</evidence>
<name>A0A7Y0BQ77_9SPHN</name>
<dbReference type="PANTHER" id="PTHR32552">
    <property type="entry name" value="FERRICHROME IRON RECEPTOR-RELATED"/>
    <property type="match status" value="1"/>
</dbReference>
<evidence type="ECO:0000256" key="8">
    <source>
        <dbReference type="ARBA" id="ARBA00023077"/>
    </source>
</evidence>
<proteinExistence type="inferred from homology"/>
<dbReference type="SUPFAM" id="SSF56935">
    <property type="entry name" value="Porins"/>
    <property type="match status" value="1"/>
</dbReference>
<keyword evidence="16" id="KW-0675">Receptor</keyword>
<evidence type="ECO:0000259" key="14">
    <source>
        <dbReference type="Pfam" id="PF00593"/>
    </source>
</evidence>
<evidence type="ECO:0000256" key="3">
    <source>
        <dbReference type="ARBA" id="ARBA00022452"/>
    </source>
</evidence>
<accession>A0A7Y0BQ77</accession>
<dbReference type="GO" id="GO:0006826">
    <property type="term" value="P:iron ion transport"/>
    <property type="evidence" value="ECO:0007669"/>
    <property type="project" value="UniProtKB-KW"/>
</dbReference>
<evidence type="ECO:0000256" key="1">
    <source>
        <dbReference type="ARBA" id="ARBA00004571"/>
    </source>
</evidence>
<dbReference type="GO" id="GO:0009279">
    <property type="term" value="C:cell outer membrane"/>
    <property type="evidence" value="ECO:0007669"/>
    <property type="project" value="UniProtKB-SubCell"/>
</dbReference>
<organism evidence="16 17">
    <name type="scientific">Novosphingobium olei</name>
    <dbReference type="NCBI Taxonomy" id="2728851"/>
    <lineage>
        <taxon>Bacteria</taxon>
        <taxon>Pseudomonadati</taxon>
        <taxon>Pseudomonadota</taxon>
        <taxon>Alphaproteobacteria</taxon>
        <taxon>Sphingomonadales</taxon>
        <taxon>Sphingomonadaceae</taxon>
        <taxon>Novosphingobium</taxon>
    </lineage>
</organism>
<feature type="domain" description="TonB-dependent receptor-like beta-barrel" evidence="14">
    <location>
        <begin position="306"/>
        <end position="849"/>
    </location>
</feature>
<evidence type="ECO:0000256" key="6">
    <source>
        <dbReference type="ARBA" id="ARBA00023004"/>
    </source>
</evidence>
<comment type="similarity">
    <text evidence="11 12">Belongs to the TonB-dependent receptor family.</text>
</comment>
<evidence type="ECO:0000313" key="17">
    <source>
        <dbReference type="Proteomes" id="UP000583556"/>
    </source>
</evidence>
<evidence type="ECO:0000259" key="15">
    <source>
        <dbReference type="Pfam" id="PF07715"/>
    </source>
</evidence>
<feature type="signal peptide" evidence="13">
    <location>
        <begin position="1"/>
        <end position="26"/>
    </location>
</feature>
<keyword evidence="9 11" id="KW-0472">Membrane</keyword>
<evidence type="ECO:0000313" key="16">
    <source>
        <dbReference type="EMBL" id="NML93931.1"/>
    </source>
</evidence>
<sequence length="887" mass="95076">MTAVSIAPRALLLAGAAFALPGIAFAQDATTAAPGTDQVEEMAQPATEEAQPARDAAAGDSDQIIVTATKREQTLQNVPIAVSVTSGKTIEQAQIRDIKDLSSLVPSLQVRQLQSSANTNFFIRGFGNGANNPGIEPSVGVFIDGVYRSRSSAQIGDFPDVSRIEVLRGPQSTLFGKNASAGVVSIVTAKPSFTFGGSGELSYGNYNAVVAKGVVTGPISDKVAVSLAGGYNRRDGYVKDLGTDTDINDRNRWFVRGQIYAEPTTGLRVRVIGDYSRINELCCATVNLRRSSATGAIALLGGQVNDPSAIYDDKVYSSYKPTNDIRNYGVSGQVDYDFGPLTFTSITSYRKGKNKSDTDADFTSADLIGTFANDTKIDTFTQELRVATNIEGPLNFLAGAYYFNEKIDQANALKWGADARGYADVLVRGISSNAITLNGLETLFSGLSGRNYIGRFFADGQGLDERYRLKNDAISLFGQADFKIGDRVTLTGGVNYTRDKKRFSTDVQTSDVFAQLNIASLRTAAANFGIAQYIGQTFFGVPLASAAQVQGFAAANPAAFAQINTAAQRTTAPLLGLTKLQYLPAFLNVPNAVEPGKTRDSKVSWTARVAFDVTDEINLYASYATGFKASSINLSRDSRPSGADQNAIESAGIQVVNQTYGSRFAGPEYSKVYEIGLKADWKVATANIALFQQSIEGFQSNVFTGSGFVLANAGKETVKGIEFEGTVKPAQGWLFSVSFTYLDARYDSFKLSAVGDLSGTDPAGIPSLSTTFAAQKDFALPGGDHLIVRGDYHYESPSQIVEGMPAFLDLGVAAAINAARPYRREVSEANASITYAMAMGLELTLWGRNITNNRYLLNAFDSPAQPYSISGYTNQPRTWGGTVRYRF</sequence>
<feature type="domain" description="TonB-dependent receptor plug" evidence="15">
    <location>
        <begin position="75"/>
        <end position="183"/>
    </location>
</feature>
<keyword evidence="6" id="KW-0408">Iron</keyword>
<feature type="chain" id="PRO_5031420046" evidence="13">
    <location>
        <begin position="27"/>
        <end position="887"/>
    </location>
</feature>
<evidence type="ECO:0000256" key="11">
    <source>
        <dbReference type="PROSITE-ProRule" id="PRU01360"/>
    </source>
</evidence>
<evidence type="ECO:0000256" key="13">
    <source>
        <dbReference type="SAM" id="SignalP"/>
    </source>
</evidence>
<dbReference type="Gene3D" id="2.40.170.20">
    <property type="entry name" value="TonB-dependent receptor, beta-barrel domain"/>
    <property type="match status" value="2"/>
</dbReference>
<dbReference type="EMBL" id="JABBGM010000003">
    <property type="protein sequence ID" value="NML93931.1"/>
    <property type="molecule type" value="Genomic_DNA"/>
</dbReference>
<keyword evidence="8 12" id="KW-0798">TonB box</keyword>
<dbReference type="InterPro" id="IPR039426">
    <property type="entry name" value="TonB-dep_rcpt-like"/>
</dbReference>
<dbReference type="Pfam" id="PF07715">
    <property type="entry name" value="Plug"/>
    <property type="match status" value="1"/>
</dbReference>